<dbReference type="Pfam" id="PF00583">
    <property type="entry name" value="Acetyltransf_1"/>
    <property type="match status" value="1"/>
</dbReference>
<dbReference type="EC" id="2.3.1.-" evidence="2"/>
<proteinExistence type="predicted"/>
<dbReference type="InterPro" id="IPR050276">
    <property type="entry name" value="MshD_Acetyltransferase"/>
</dbReference>
<organism evidence="2">
    <name type="scientific">Schaalia odontolytica</name>
    <dbReference type="NCBI Taxonomy" id="1660"/>
    <lineage>
        <taxon>Bacteria</taxon>
        <taxon>Bacillati</taxon>
        <taxon>Actinomycetota</taxon>
        <taxon>Actinomycetes</taxon>
        <taxon>Actinomycetales</taxon>
        <taxon>Actinomycetaceae</taxon>
        <taxon>Schaalia</taxon>
    </lineage>
</organism>
<keyword evidence="2" id="KW-0808">Transferase</keyword>
<accession>A0A6N2SKT4</accession>
<dbReference type="InterPro" id="IPR016181">
    <property type="entry name" value="Acyl_CoA_acyltransferase"/>
</dbReference>
<dbReference type="AlphaFoldDB" id="A0A6N2SKT4"/>
<dbReference type="PANTHER" id="PTHR43617:SF20">
    <property type="entry name" value="N-ALPHA-ACETYLTRANSFERASE RIMI"/>
    <property type="match status" value="1"/>
</dbReference>
<evidence type="ECO:0000259" key="1">
    <source>
        <dbReference type="PROSITE" id="PS51186"/>
    </source>
</evidence>
<dbReference type="Gene3D" id="3.40.630.30">
    <property type="match status" value="1"/>
</dbReference>
<evidence type="ECO:0000313" key="2">
    <source>
        <dbReference type="EMBL" id="VYS93642.1"/>
    </source>
</evidence>
<protein>
    <submittedName>
        <fullName evidence="2">Protease synthase and sporulation negative regulatory protein PAI 1</fullName>
        <ecNumber evidence="2">2.3.1.-</ecNumber>
    </submittedName>
</protein>
<dbReference type="InterPro" id="IPR000182">
    <property type="entry name" value="GNAT_dom"/>
</dbReference>
<sequence>MLRRATLEDADALSALASTCFTQTFGHLYAPDDLDRFIHEAYSPEVLRAELADPKRPTWLLFEELSMDAETAPSPAHVDEGSEGTLIGYVTVCPAHLPHPEVKEGDGEVQRLYLLREYQGGGRGSRMLEHALNWLEADGPRTLWIGAWSENYGAQRLYGRYGFTKVGEYSFMVGDHADREFILRRDAAVQEF</sequence>
<feature type="domain" description="N-acetyltransferase" evidence="1">
    <location>
        <begin position="1"/>
        <end position="188"/>
    </location>
</feature>
<keyword evidence="2" id="KW-0645">Protease</keyword>
<reference evidence="2" key="1">
    <citation type="submission" date="2019-11" db="EMBL/GenBank/DDBJ databases">
        <authorList>
            <person name="Feng L."/>
        </authorList>
    </citation>
    <scope>NUCLEOTIDE SEQUENCE</scope>
    <source>
        <strain evidence="2">AodontolyticusLFYP35</strain>
    </source>
</reference>
<gene>
    <name evidence="2" type="primary">paiA</name>
    <name evidence="2" type="ORF">AOLFYP35_00898</name>
</gene>
<dbReference type="EMBL" id="CACRSM010000002">
    <property type="protein sequence ID" value="VYS93642.1"/>
    <property type="molecule type" value="Genomic_DNA"/>
</dbReference>
<dbReference type="PROSITE" id="PS51186">
    <property type="entry name" value="GNAT"/>
    <property type="match status" value="1"/>
</dbReference>
<dbReference type="CDD" id="cd04301">
    <property type="entry name" value="NAT_SF"/>
    <property type="match status" value="1"/>
</dbReference>
<name>A0A6N2SKT4_9ACTO</name>
<dbReference type="PANTHER" id="PTHR43617">
    <property type="entry name" value="L-AMINO ACID N-ACETYLTRANSFERASE"/>
    <property type="match status" value="1"/>
</dbReference>
<keyword evidence="2" id="KW-0012">Acyltransferase</keyword>
<dbReference type="GO" id="GO:0008233">
    <property type="term" value="F:peptidase activity"/>
    <property type="evidence" value="ECO:0007669"/>
    <property type="project" value="UniProtKB-KW"/>
</dbReference>
<dbReference type="SUPFAM" id="SSF55729">
    <property type="entry name" value="Acyl-CoA N-acyltransferases (Nat)"/>
    <property type="match status" value="1"/>
</dbReference>
<dbReference type="GO" id="GO:0006508">
    <property type="term" value="P:proteolysis"/>
    <property type="evidence" value="ECO:0007669"/>
    <property type="project" value="UniProtKB-KW"/>
</dbReference>
<dbReference type="GO" id="GO:0008999">
    <property type="term" value="F:protein-N-terminal-alanine acetyltransferase activity"/>
    <property type="evidence" value="ECO:0007669"/>
    <property type="project" value="TreeGrafter"/>
</dbReference>
<keyword evidence="2" id="KW-0378">Hydrolase</keyword>